<feature type="domain" description="Glycosyl hydrolase family 92" evidence="4">
    <location>
        <begin position="233"/>
        <end position="654"/>
    </location>
</feature>
<dbReference type="InterPro" id="IPR012939">
    <property type="entry name" value="Glyco_hydro_92"/>
</dbReference>
<dbReference type="InterPro" id="IPR041371">
    <property type="entry name" value="GH92_N"/>
</dbReference>
<gene>
    <name evidence="6" type="ORF">AS202_18870</name>
</gene>
<evidence type="ECO:0000256" key="3">
    <source>
        <dbReference type="ARBA" id="ARBA00022837"/>
    </source>
</evidence>
<dbReference type="PANTHER" id="PTHR12143:SF39">
    <property type="entry name" value="SECRETED PROTEIN"/>
    <property type="match status" value="1"/>
</dbReference>
<dbReference type="InterPro" id="IPR008928">
    <property type="entry name" value="6-hairpin_glycosidase_sf"/>
</dbReference>
<evidence type="ECO:0000256" key="2">
    <source>
        <dbReference type="ARBA" id="ARBA00011245"/>
    </source>
</evidence>
<dbReference type="InterPro" id="IPR014718">
    <property type="entry name" value="GH-type_carb-bd"/>
</dbReference>
<dbReference type="KEGG" id="mod:AS202_18870"/>
<dbReference type="EMBL" id="CP013690">
    <property type="protein sequence ID" value="ALU28082.1"/>
    <property type="molecule type" value="Genomic_DNA"/>
</dbReference>
<dbReference type="GO" id="GO:0005975">
    <property type="term" value="P:carbohydrate metabolic process"/>
    <property type="evidence" value="ECO:0007669"/>
    <property type="project" value="InterPro"/>
</dbReference>
<evidence type="ECO:0000313" key="6">
    <source>
        <dbReference type="EMBL" id="ALU28082.1"/>
    </source>
</evidence>
<dbReference type="Gene3D" id="3.30.2080.10">
    <property type="entry name" value="GH92 mannosidase domain"/>
    <property type="match status" value="1"/>
</dbReference>
<dbReference type="GO" id="GO:0006516">
    <property type="term" value="P:glycoprotein catabolic process"/>
    <property type="evidence" value="ECO:0007669"/>
    <property type="project" value="TreeGrafter"/>
</dbReference>
<feature type="domain" description="Glycosyl hydrolase family 92 N-terminal" evidence="5">
    <location>
        <begin position="26"/>
        <end position="195"/>
    </location>
</feature>
<evidence type="ECO:0000256" key="1">
    <source>
        <dbReference type="ARBA" id="ARBA00001913"/>
    </source>
</evidence>
<dbReference type="GO" id="GO:0000224">
    <property type="term" value="F:peptide-N4-(N-acetyl-beta-glucosaminyl)asparagine amidase activity"/>
    <property type="evidence" value="ECO:0007669"/>
    <property type="project" value="TreeGrafter"/>
</dbReference>
<dbReference type="GO" id="GO:0005829">
    <property type="term" value="C:cytosol"/>
    <property type="evidence" value="ECO:0007669"/>
    <property type="project" value="TreeGrafter"/>
</dbReference>
<evidence type="ECO:0000259" key="5">
    <source>
        <dbReference type="Pfam" id="PF17678"/>
    </source>
</evidence>
<dbReference type="Pfam" id="PF17678">
    <property type="entry name" value="Glyco_hydro_92N"/>
    <property type="match status" value="1"/>
</dbReference>
<dbReference type="PANTHER" id="PTHR12143">
    <property type="entry name" value="PEPTIDE N-GLYCANASE PNGASE -RELATED"/>
    <property type="match status" value="1"/>
</dbReference>
<dbReference type="GO" id="GO:0030246">
    <property type="term" value="F:carbohydrate binding"/>
    <property type="evidence" value="ECO:0007669"/>
    <property type="project" value="InterPro"/>
</dbReference>
<protein>
    <submittedName>
        <fullName evidence="6">Alpha-mannosidase</fullName>
    </submittedName>
</protein>
<dbReference type="Gene3D" id="2.70.98.10">
    <property type="match status" value="1"/>
</dbReference>
<dbReference type="Proteomes" id="UP000069030">
    <property type="component" value="Chromosome"/>
</dbReference>
<organism evidence="6 7">
    <name type="scientific">Myroides odoratimimus</name>
    <dbReference type="NCBI Taxonomy" id="76832"/>
    <lineage>
        <taxon>Bacteria</taxon>
        <taxon>Pseudomonadati</taxon>
        <taxon>Bacteroidota</taxon>
        <taxon>Flavobacteriia</taxon>
        <taxon>Flavobacteriales</taxon>
        <taxon>Flavobacteriaceae</taxon>
        <taxon>Myroides</taxon>
    </lineage>
</organism>
<proteinExistence type="predicted"/>
<dbReference type="SUPFAM" id="SSF48208">
    <property type="entry name" value="Six-hairpin glycosidases"/>
    <property type="match status" value="1"/>
</dbReference>
<comment type="subunit">
    <text evidence="2">Monomer.</text>
</comment>
<evidence type="ECO:0000313" key="7">
    <source>
        <dbReference type="Proteomes" id="UP000069030"/>
    </source>
</evidence>
<keyword evidence="3" id="KW-0106">Calcium</keyword>
<dbReference type="Gene3D" id="1.20.1610.10">
    <property type="entry name" value="alpha-1,2-mannosidases domains"/>
    <property type="match status" value="1"/>
</dbReference>
<sequence length="676" mass="77204">MRKFLILLFIATQCGYGQKNKLSDKVNVFLGTSGDYGQLSPGASFPFSMLCISPETYPYNHTGYDNRAKQFKGVTHTRLQGVGCKGSGGNILIKPIIGSNIGTELIKEKEEGTPGYYKVEFTNNIKADFTVGHNYGAHRYSFPNKGQLLVDLSSATGGAFVSAEYEVSNQTIQGKISSKTTCSAGIYHFYFNIDLGNGAILRKVGEYQFIVDFPSPKVELQIGFSSVSEHYAKRRIAKGQSFDLTRTLVTERWNELLSATEVSDKDDERVKLFYSLLYRTLQAPYLISEADGTYRTISGEVKKADFNVYHGWALWDNYREVIPMYSILYPEVYKDVVHSIANMYPYGKKDFSTLNEPGPTVRTEHALVVLADAVNKGYQLPIDSIKEYLVKEAEQLDFSSPDKALESSYDYWALSEIFKSVQDTVSANYYLEKAKEYKKYWLKDFKDIQTHDVDKMQARGLYQGTIWQYRWLVPYDIKGLISLIGSEKEFEDQLDTFFEGHYYNHANQPDLQTSSLYNTTRSAHKSQKLIHDLLLGESIQFYFNDNSKGIDPYIGRIYKNAPQAFLRTMDDDLGTMSAWFVLRSLGFSAANVGSDTFYLNAPVFEKVIIRNNLVISNKERSSYIQEVAYNNKDYQRNYITYKEFFGASKIIFKTSDEPNKQWPSEPLWISNIKEDE</sequence>
<name>A0AAI8G693_9FLAO</name>
<dbReference type="RefSeq" id="WP_058699908.1">
    <property type="nucleotide sequence ID" value="NZ_CP013690.1"/>
</dbReference>
<dbReference type="InterPro" id="IPR050883">
    <property type="entry name" value="PNGase"/>
</dbReference>
<accession>A0AAI8G693</accession>
<comment type="cofactor">
    <cofactor evidence="1">
        <name>Ca(2+)</name>
        <dbReference type="ChEBI" id="CHEBI:29108"/>
    </cofactor>
</comment>
<dbReference type="AlphaFoldDB" id="A0AAI8G693"/>
<evidence type="ECO:0000259" key="4">
    <source>
        <dbReference type="Pfam" id="PF07971"/>
    </source>
</evidence>
<dbReference type="Gene3D" id="1.20.1050.60">
    <property type="entry name" value="alpha-1,2-mannosidase"/>
    <property type="match status" value="1"/>
</dbReference>
<dbReference type="Pfam" id="PF07971">
    <property type="entry name" value="Glyco_hydro_92"/>
    <property type="match status" value="1"/>
</dbReference>
<reference evidence="6 7" key="1">
    <citation type="journal article" date="2016" name="J. Zhejiang Univ. Sci. B">
        <title>Antibiotic resistance mechanisms of Myroides sp.</title>
        <authorList>
            <person name="Hu S."/>
            <person name="Yuan S."/>
            <person name="Qu H."/>
            <person name="Jiang T."/>
            <person name="Zhou Y."/>
            <person name="Wang M."/>
            <person name="Ming D."/>
        </authorList>
    </citation>
    <scope>NUCLEOTIDE SEQUENCE [LARGE SCALE GENOMIC DNA]</scope>
    <source>
        <strain evidence="6 7">PR63039</strain>
    </source>
</reference>